<comment type="caution">
    <text evidence="1">The sequence shown here is derived from an EMBL/GenBank/DDBJ whole genome shotgun (WGS) entry which is preliminary data.</text>
</comment>
<dbReference type="AlphaFoldDB" id="A0AAN9YDR9"/>
<organism evidence="1 2">
    <name type="scientific">Cytospora paraplurivora</name>
    <dbReference type="NCBI Taxonomy" id="2898453"/>
    <lineage>
        <taxon>Eukaryota</taxon>
        <taxon>Fungi</taxon>
        <taxon>Dikarya</taxon>
        <taxon>Ascomycota</taxon>
        <taxon>Pezizomycotina</taxon>
        <taxon>Sordariomycetes</taxon>
        <taxon>Sordariomycetidae</taxon>
        <taxon>Diaporthales</taxon>
        <taxon>Cytosporaceae</taxon>
        <taxon>Cytospora</taxon>
    </lineage>
</organism>
<dbReference type="SUPFAM" id="SSF50978">
    <property type="entry name" value="WD40 repeat-like"/>
    <property type="match status" value="1"/>
</dbReference>
<gene>
    <name evidence="1" type="ORF">SLS53_007607</name>
</gene>
<sequence>MVASASDERRVRVLDVQMGNMQQVFDGFTGFTHDVAMSRATRQKNRVILAAFDETRIKSWNVIIGEALVDFPCDTEDEDVYRYGIASSPAADKLAAARSNGISVWNMPSFTSCVGFAGDGDSVNCVEFSPGETDQKRTKKRMAQAKMKKLKREACQALISSGI</sequence>
<protein>
    <submittedName>
        <fullName evidence="1">Uncharacterized protein</fullName>
    </submittedName>
</protein>
<keyword evidence="2" id="KW-1185">Reference proteome</keyword>
<name>A0AAN9YDR9_9PEZI</name>
<dbReference type="InterPro" id="IPR015943">
    <property type="entry name" value="WD40/YVTN_repeat-like_dom_sf"/>
</dbReference>
<proteinExistence type="predicted"/>
<reference evidence="1 2" key="1">
    <citation type="journal article" date="2023" name="PLoS ONE">
        <title>Cytospora paraplurivora sp. nov. isolated from orchards with fruit tree decline syndrome in Ontario, Canada.</title>
        <authorList>
            <person name="Ilyukhin E."/>
            <person name="Nguyen H.D.T."/>
            <person name="Castle A.J."/>
            <person name="Ellouze W."/>
        </authorList>
    </citation>
    <scope>NUCLEOTIDE SEQUENCE [LARGE SCALE GENOMIC DNA]</scope>
    <source>
        <strain evidence="1 2">FDS-564</strain>
    </source>
</reference>
<dbReference type="EMBL" id="JAJSPL020000040">
    <property type="protein sequence ID" value="KAK7735217.1"/>
    <property type="molecule type" value="Genomic_DNA"/>
</dbReference>
<dbReference type="Gene3D" id="2.130.10.10">
    <property type="entry name" value="YVTN repeat-like/Quinoprotein amine dehydrogenase"/>
    <property type="match status" value="1"/>
</dbReference>
<evidence type="ECO:0000313" key="2">
    <source>
        <dbReference type="Proteomes" id="UP001320245"/>
    </source>
</evidence>
<evidence type="ECO:0000313" key="1">
    <source>
        <dbReference type="EMBL" id="KAK7735217.1"/>
    </source>
</evidence>
<accession>A0AAN9YDR9</accession>
<dbReference type="InterPro" id="IPR036322">
    <property type="entry name" value="WD40_repeat_dom_sf"/>
</dbReference>
<dbReference type="Proteomes" id="UP001320245">
    <property type="component" value="Unassembled WGS sequence"/>
</dbReference>